<feature type="transmembrane region" description="Helical" evidence="7">
    <location>
        <begin position="341"/>
        <end position="361"/>
    </location>
</feature>
<dbReference type="Gene3D" id="1.20.120.350">
    <property type="entry name" value="Voltage-gated potassium channels. Chain C"/>
    <property type="match status" value="1"/>
</dbReference>
<dbReference type="InterPro" id="IPR043203">
    <property type="entry name" value="VGCC_Ca_Na"/>
</dbReference>
<keyword evidence="4 7" id="KW-1133">Transmembrane helix</keyword>
<evidence type="ECO:0000259" key="8">
    <source>
        <dbReference type="PROSITE" id="PS50222"/>
    </source>
</evidence>
<feature type="transmembrane region" description="Helical" evidence="7">
    <location>
        <begin position="546"/>
        <end position="571"/>
    </location>
</feature>
<feature type="transmembrane region" description="Helical" evidence="7">
    <location>
        <begin position="471"/>
        <end position="494"/>
    </location>
</feature>
<dbReference type="InterPro" id="IPR002048">
    <property type="entry name" value="EF_hand_dom"/>
</dbReference>
<evidence type="ECO:0000256" key="1">
    <source>
        <dbReference type="ARBA" id="ARBA00004141"/>
    </source>
</evidence>
<dbReference type="PANTHER" id="PTHR10037:SF62">
    <property type="entry name" value="SODIUM CHANNEL PROTEIN 60E"/>
    <property type="match status" value="1"/>
</dbReference>
<dbReference type="PROSITE" id="PS50222">
    <property type="entry name" value="EF_HAND_2"/>
    <property type="match status" value="1"/>
</dbReference>
<dbReference type="Proteomes" id="UP001189429">
    <property type="component" value="Unassembled WGS sequence"/>
</dbReference>
<comment type="subcellular location">
    <subcellularLocation>
        <location evidence="1">Membrane</location>
        <topology evidence="1">Multi-pass membrane protein</topology>
    </subcellularLocation>
</comment>
<feature type="compositionally biased region" description="Low complexity" evidence="6">
    <location>
        <begin position="143"/>
        <end position="155"/>
    </location>
</feature>
<dbReference type="InterPro" id="IPR018247">
    <property type="entry name" value="EF_Hand_1_Ca_BS"/>
</dbReference>
<dbReference type="Gene3D" id="1.10.287.70">
    <property type="match status" value="1"/>
</dbReference>
<dbReference type="SMART" id="SM00054">
    <property type="entry name" value="EFh"/>
    <property type="match status" value="2"/>
</dbReference>
<sequence length="670" mass="73239">MSLRVSGGPFGPPVGIRASLRSLGAGAPRASDARGSIVAPRGSTRENHGSPLASGGGRGSPMAAAAEAPGGAVGGRSSVAQQQELNHKGQTHTNALQARRRTTPGSLGPLAEPALKGDLVRFDALLTELRREHEGLARRLRGQRAQQPPGGEAPAGRPPAREDRCEAGPHGEGALPVVEDAWAHPCTVQSAWGSGPEPEAQLAGVVFRDPTESLQASADSDRSGAYSTSSGGVHKSRIKSMGRSLTVSVGDAISRSFTAGNDAHSVFSNPEDAAPKERGFCYAFVSSPMFELIWSTAILLNTLTMALEAQYDGMDGSYRYDLGRSPSTQPASEVWPGADTLFIATDMVFGVLFTLELLWRIVVLRKELFLDIQLPTASPGAWWRTWSWIDITAVTFWYIERLSQSTMSLEINPKVIRVARLVKLLRFIRVIRFINAFEKLFSCLCRDTRVITIQFAVDSKLRSQSKASFSALAWSSAVLLLVEIVFALLLNILLEGFWNDADNPMEDRQVIFQHFGTFSKSLLSMFEMLLGNWYSITRELVKVNEWYMVLGVGHQLAFGFAVIEVMTGVFLHETFQVASLDDGIMTNETKRAIQRNTEKMKQFFESADSNGDGFLDKQELEQVLQRARVQEWLSGMGLNIPDVVTAFTVMDENGDGLLSAKDCLWRGHGT</sequence>
<feature type="region of interest" description="Disordered" evidence="6">
    <location>
        <begin position="24"/>
        <end position="112"/>
    </location>
</feature>
<evidence type="ECO:0000256" key="3">
    <source>
        <dbReference type="ARBA" id="ARBA00022837"/>
    </source>
</evidence>
<dbReference type="InterPro" id="IPR005821">
    <property type="entry name" value="Ion_trans_dom"/>
</dbReference>
<keyword evidence="2 7" id="KW-0812">Transmembrane</keyword>
<proteinExistence type="predicted"/>
<dbReference type="SUPFAM" id="SSF81324">
    <property type="entry name" value="Voltage-gated potassium channels"/>
    <property type="match status" value="1"/>
</dbReference>
<dbReference type="EMBL" id="CAUYUJ010018852">
    <property type="protein sequence ID" value="CAK0886804.1"/>
    <property type="molecule type" value="Genomic_DNA"/>
</dbReference>
<comment type="caution">
    <text evidence="9">The sequence shown here is derived from an EMBL/GenBank/DDBJ whole genome shotgun (WGS) entry which is preliminary data.</text>
</comment>
<evidence type="ECO:0000256" key="7">
    <source>
        <dbReference type="SAM" id="Phobius"/>
    </source>
</evidence>
<organism evidence="9 10">
    <name type="scientific">Prorocentrum cordatum</name>
    <dbReference type="NCBI Taxonomy" id="2364126"/>
    <lineage>
        <taxon>Eukaryota</taxon>
        <taxon>Sar</taxon>
        <taxon>Alveolata</taxon>
        <taxon>Dinophyceae</taxon>
        <taxon>Prorocentrales</taxon>
        <taxon>Prorocentraceae</taxon>
        <taxon>Prorocentrum</taxon>
    </lineage>
</organism>
<dbReference type="Pfam" id="PF00520">
    <property type="entry name" value="Ion_trans"/>
    <property type="match status" value="1"/>
</dbReference>
<dbReference type="PANTHER" id="PTHR10037">
    <property type="entry name" value="VOLTAGE-GATED CATION CHANNEL CALCIUM AND SODIUM"/>
    <property type="match status" value="1"/>
</dbReference>
<accession>A0ABN9WMS5</accession>
<reference evidence="9" key="1">
    <citation type="submission" date="2023-10" db="EMBL/GenBank/DDBJ databases">
        <authorList>
            <person name="Chen Y."/>
            <person name="Shah S."/>
            <person name="Dougan E. K."/>
            <person name="Thang M."/>
            <person name="Chan C."/>
        </authorList>
    </citation>
    <scope>NUCLEOTIDE SEQUENCE [LARGE SCALE GENOMIC DNA]</scope>
</reference>
<feature type="domain" description="EF-hand" evidence="8">
    <location>
        <begin position="595"/>
        <end position="630"/>
    </location>
</feature>
<feature type="compositionally biased region" description="Low complexity" evidence="6">
    <location>
        <begin position="60"/>
        <end position="70"/>
    </location>
</feature>
<keyword evidence="10" id="KW-1185">Reference proteome</keyword>
<feature type="transmembrane region" description="Helical" evidence="7">
    <location>
        <begin position="514"/>
        <end position="534"/>
    </location>
</feature>
<evidence type="ECO:0000313" key="10">
    <source>
        <dbReference type="Proteomes" id="UP001189429"/>
    </source>
</evidence>
<feature type="region of interest" description="Disordered" evidence="6">
    <location>
        <begin position="213"/>
        <end position="237"/>
    </location>
</feature>
<feature type="compositionally biased region" description="Basic and acidic residues" evidence="6">
    <location>
        <begin position="159"/>
        <end position="169"/>
    </location>
</feature>
<keyword evidence="5 7" id="KW-0472">Membrane</keyword>
<dbReference type="Pfam" id="PF13499">
    <property type="entry name" value="EF-hand_7"/>
    <property type="match status" value="1"/>
</dbReference>
<dbReference type="SUPFAM" id="SSF47473">
    <property type="entry name" value="EF-hand"/>
    <property type="match status" value="1"/>
</dbReference>
<dbReference type="PROSITE" id="PS00018">
    <property type="entry name" value="EF_HAND_1"/>
    <property type="match status" value="1"/>
</dbReference>
<feature type="region of interest" description="Disordered" evidence="6">
    <location>
        <begin position="138"/>
        <end position="173"/>
    </location>
</feature>
<dbReference type="InterPro" id="IPR011992">
    <property type="entry name" value="EF-hand-dom_pair"/>
</dbReference>
<evidence type="ECO:0000256" key="4">
    <source>
        <dbReference type="ARBA" id="ARBA00022989"/>
    </source>
</evidence>
<evidence type="ECO:0000256" key="2">
    <source>
        <dbReference type="ARBA" id="ARBA00022692"/>
    </source>
</evidence>
<evidence type="ECO:0000313" key="9">
    <source>
        <dbReference type="EMBL" id="CAK0886804.1"/>
    </source>
</evidence>
<evidence type="ECO:0000256" key="5">
    <source>
        <dbReference type="ARBA" id="ARBA00023136"/>
    </source>
</evidence>
<evidence type="ECO:0000256" key="6">
    <source>
        <dbReference type="SAM" id="MobiDB-lite"/>
    </source>
</evidence>
<dbReference type="Gene3D" id="1.10.238.10">
    <property type="entry name" value="EF-hand"/>
    <property type="match status" value="1"/>
</dbReference>
<name>A0ABN9WMS5_9DINO</name>
<protein>
    <recommendedName>
        <fullName evidence="8">EF-hand domain-containing protein</fullName>
    </recommendedName>
</protein>
<dbReference type="InterPro" id="IPR027359">
    <property type="entry name" value="Volt_channel_dom_sf"/>
</dbReference>
<gene>
    <name evidence="9" type="ORF">PCOR1329_LOCUS68057</name>
</gene>
<keyword evidence="3" id="KW-0106">Calcium</keyword>